<gene>
    <name evidence="5" type="ORF">GCM10010984_04330</name>
    <name evidence="6" type="ORF">SAMN05443634_10459</name>
</gene>
<feature type="domain" description="Calcineurin-like phosphoesterase C-terminal" evidence="3">
    <location>
        <begin position="345"/>
        <end position="512"/>
    </location>
</feature>
<feature type="chain" id="PRO_5009921842" evidence="1">
    <location>
        <begin position="19"/>
        <end position="524"/>
    </location>
</feature>
<proteinExistence type="predicted"/>
<organism evidence="6 7">
    <name type="scientific">Chishuiella changwenlii</name>
    <dbReference type="NCBI Taxonomy" id="1434701"/>
    <lineage>
        <taxon>Bacteria</taxon>
        <taxon>Pseudomonadati</taxon>
        <taxon>Bacteroidota</taxon>
        <taxon>Flavobacteriia</taxon>
        <taxon>Flavobacteriales</taxon>
        <taxon>Weeksellaceae</taxon>
        <taxon>Chishuiella</taxon>
    </lineage>
</organism>
<evidence type="ECO:0000313" key="6">
    <source>
        <dbReference type="EMBL" id="SHK85613.1"/>
    </source>
</evidence>
<dbReference type="InterPro" id="IPR032288">
    <property type="entry name" value="Metallophos_C"/>
</dbReference>
<dbReference type="STRING" id="1434701.SAMN05443634_10459"/>
<dbReference type="CDD" id="cd00838">
    <property type="entry name" value="MPP_superfamily"/>
    <property type="match status" value="1"/>
</dbReference>
<dbReference type="Pfam" id="PF00149">
    <property type="entry name" value="Metallophos"/>
    <property type="match status" value="1"/>
</dbReference>
<reference evidence="8" key="4">
    <citation type="journal article" date="2019" name="Int. J. Syst. Evol. Microbiol.">
        <title>The Global Catalogue of Microorganisms (GCM) 10K type strain sequencing project: providing services to taxonomists for standard genome sequencing and annotation.</title>
        <authorList>
            <consortium name="The Broad Institute Genomics Platform"/>
            <consortium name="The Broad Institute Genome Sequencing Center for Infectious Disease"/>
            <person name="Wu L."/>
            <person name="Ma J."/>
        </authorList>
    </citation>
    <scope>NUCLEOTIDE SEQUENCE [LARGE SCALE GENOMIC DNA]</scope>
    <source>
        <strain evidence="8">CGMCC 1.12707</strain>
    </source>
</reference>
<dbReference type="GO" id="GO:0016787">
    <property type="term" value="F:hydrolase activity"/>
    <property type="evidence" value="ECO:0007669"/>
    <property type="project" value="InterPro"/>
</dbReference>
<feature type="signal peptide" evidence="1">
    <location>
        <begin position="1"/>
        <end position="18"/>
    </location>
</feature>
<reference evidence="5" key="1">
    <citation type="journal article" date="2014" name="Int. J. Syst. Evol. Microbiol.">
        <title>Complete genome of a new Firmicutes species belonging to the dominant human colonic microbiota ('Ruminococcus bicirculans') reveals two chromosomes and a selective capacity to utilize plant glucans.</title>
        <authorList>
            <consortium name="NISC Comparative Sequencing Program"/>
            <person name="Wegmann U."/>
            <person name="Louis P."/>
            <person name="Goesmann A."/>
            <person name="Henrissat B."/>
            <person name="Duncan S.H."/>
            <person name="Flint H.J."/>
        </authorList>
    </citation>
    <scope>NUCLEOTIDE SEQUENCE</scope>
    <source>
        <strain evidence="5">CGMCC 1.12707</strain>
    </source>
</reference>
<dbReference type="PANTHER" id="PTHR43143">
    <property type="entry name" value="METALLOPHOSPHOESTERASE, CALCINEURIN SUPERFAMILY"/>
    <property type="match status" value="1"/>
</dbReference>
<dbReference type="Pfam" id="PF16371">
    <property type="entry name" value="MetallophosN"/>
    <property type="match status" value="1"/>
</dbReference>
<dbReference type="InterPro" id="IPR051918">
    <property type="entry name" value="STPP_CPPED1"/>
</dbReference>
<dbReference type="OrthoDB" id="1776264at2"/>
<dbReference type="SUPFAM" id="SSF56300">
    <property type="entry name" value="Metallo-dependent phosphatases"/>
    <property type="match status" value="1"/>
</dbReference>
<dbReference type="InterPro" id="IPR004843">
    <property type="entry name" value="Calcineurin-like_PHP"/>
</dbReference>
<dbReference type="EMBL" id="BMFL01000002">
    <property type="protein sequence ID" value="GGE89810.1"/>
    <property type="molecule type" value="Genomic_DNA"/>
</dbReference>
<feature type="domain" description="Calcineurin-like phosphoesterase N-terminal" evidence="4">
    <location>
        <begin position="37"/>
        <end position="102"/>
    </location>
</feature>
<reference evidence="6" key="3">
    <citation type="submission" date="2016-11" db="EMBL/GenBank/DDBJ databases">
        <authorList>
            <person name="Jaros S."/>
            <person name="Januszkiewicz K."/>
            <person name="Wedrychowicz H."/>
        </authorList>
    </citation>
    <scope>NUCLEOTIDE SEQUENCE [LARGE SCALE GENOMIC DNA]</scope>
    <source>
        <strain evidence="6">DSM 27989</strain>
    </source>
</reference>
<evidence type="ECO:0000259" key="2">
    <source>
        <dbReference type="Pfam" id="PF00149"/>
    </source>
</evidence>
<protein>
    <submittedName>
        <fullName evidence="6">3',5'-cyclic AMP phosphodiesterase CpdA</fullName>
    </submittedName>
</protein>
<name>A0A1M6VVW5_9FLAO</name>
<evidence type="ECO:0000313" key="8">
    <source>
        <dbReference type="Proteomes" id="UP000650994"/>
    </source>
</evidence>
<evidence type="ECO:0000313" key="5">
    <source>
        <dbReference type="EMBL" id="GGE89810.1"/>
    </source>
</evidence>
<keyword evidence="1" id="KW-0732">Signal</keyword>
<dbReference type="EMBL" id="FRBH01000004">
    <property type="protein sequence ID" value="SHK85613.1"/>
    <property type="molecule type" value="Genomic_DNA"/>
</dbReference>
<sequence>MKKLILSISCFVSFQAFAQQSIQGYVFADSNKNGKKDRSEKGVPNVAVSNGSDVVITDKNGKYDLNLSDDNQIFVIKPSNYAIALDQYNLPKYYVTHKPKGSPANLKYEGVSPTEKLPKELNFALIPSQESEDFTSFIFGDPQTYTMEEVNYFRKAIVDEAKTKNKGKVFGISLGDLVGDDLSLHTPYKEVMKDMGLPWYNVIGNHDMNLDAKDDLYSDETFERNFGPANYAFNYGNTHFVVLDNILYPDPRDGKGYWGGFRQDQIDFLKNELQFVDKNKLVVISFHIPLFVGDESHFEPKSRQAFMDIIKDFPNLLILSAHMHTQSNQFYGEKHGWKGSKPLHEYNVGTTSGDWYSGELNEDGVPVSTMRDGTPRGYAFLKIKGNQYQLDYKVAGKPEEYKVEIYAPNVIADKGWNSSMIVANVFMGTEKDKVEYRIDNASWKQMKKIEAHDPTYNAMVQKWDLSKELLTGRRPSNPEISNHLWQTKAPNNLGVGNHTIEVKVTDMFGRTYTSKRDYKIEPKK</sequence>
<dbReference type="RefSeq" id="WP_072930454.1">
    <property type="nucleotide sequence ID" value="NZ_BMFL01000002.1"/>
</dbReference>
<evidence type="ECO:0000259" key="3">
    <source>
        <dbReference type="Pfam" id="PF16370"/>
    </source>
</evidence>
<dbReference type="SUPFAM" id="SSF117074">
    <property type="entry name" value="Hypothetical protein PA1324"/>
    <property type="match status" value="1"/>
</dbReference>
<dbReference type="Gene3D" id="3.60.21.10">
    <property type="match status" value="1"/>
</dbReference>
<dbReference type="Proteomes" id="UP000650994">
    <property type="component" value="Unassembled WGS sequence"/>
</dbReference>
<dbReference type="InterPro" id="IPR029052">
    <property type="entry name" value="Metallo-depent_PP-like"/>
</dbReference>
<reference evidence="7" key="2">
    <citation type="submission" date="2016-11" db="EMBL/GenBank/DDBJ databases">
        <authorList>
            <person name="Varghese N."/>
            <person name="Submissions S."/>
        </authorList>
    </citation>
    <scope>NUCLEOTIDE SEQUENCE [LARGE SCALE GENOMIC DNA]</scope>
    <source>
        <strain evidence="7">DSM 27989</strain>
    </source>
</reference>
<dbReference type="AlphaFoldDB" id="A0A1M6VVW5"/>
<dbReference type="InterPro" id="IPR032285">
    <property type="entry name" value="Metallophos_N"/>
</dbReference>
<evidence type="ECO:0000259" key="4">
    <source>
        <dbReference type="Pfam" id="PF16371"/>
    </source>
</evidence>
<reference evidence="5" key="5">
    <citation type="submission" date="2024-05" db="EMBL/GenBank/DDBJ databases">
        <authorList>
            <person name="Sun Q."/>
            <person name="Zhou Y."/>
        </authorList>
    </citation>
    <scope>NUCLEOTIDE SEQUENCE</scope>
    <source>
        <strain evidence="5">CGMCC 1.12707</strain>
    </source>
</reference>
<dbReference type="Gene3D" id="2.60.40.10">
    <property type="entry name" value="Immunoglobulins"/>
    <property type="match status" value="1"/>
</dbReference>
<accession>A0A1M6VVW5</accession>
<evidence type="ECO:0000256" key="1">
    <source>
        <dbReference type="SAM" id="SignalP"/>
    </source>
</evidence>
<feature type="domain" description="Calcineurin-like phosphoesterase" evidence="2">
    <location>
        <begin position="155"/>
        <end position="325"/>
    </location>
</feature>
<dbReference type="InterPro" id="IPR013783">
    <property type="entry name" value="Ig-like_fold"/>
</dbReference>
<dbReference type="Proteomes" id="UP000184120">
    <property type="component" value="Unassembled WGS sequence"/>
</dbReference>
<dbReference type="PANTHER" id="PTHR43143:SF6">
    <property type="entry name" value="BLL3016 PROTEIN"/>
    <property type="match status" value="1"/>
</dbReference>
<keyword evidence="8" id="KW-1185">Reference proteome</keyword>
<evidence type="ECO:0000313" key="7">
    <source>
        <dbReference type="Proteomes" id="UP000184120"/>
    </source>
</evidence>
<dbReference type="Pfam" id="PF16370">
    <property type="entry name" value="MetallophosC"/>
    <property type="match status" value="1"/>
</dbReference>